<sequence length="306" mass="33520">MISRRQFFRFFAGFGAFSATTAAYGFGIEPELRLDITRYDIQPPRWPAGLQLKIAVIADLHACDPWMSLEHIQSIVERTNALNADIIVMLGDYVAGHRHVTSFIPADEWAPVLARLKAPLGVHAILGNHDWWEDKTVQREGRGLTNARRALEAVGIPVYENDAMRLTKDGRPFWLAGLGDQLAYVPARRFRPVPRIGVDDLAATLAKVTDDAPLILLAHEPDVAVRVPERVALQLSGHTHGGQIRLFGWSPVVPSRYGNRFAYGHTRANCDVIVSGGLGCSIMPFRLGVPPEIVLVTLGGSAPAAA</sequence>
<evidence type="ECO:0000313" key="5">
    <source>
        <dbReference type="Proteomes" id="UP000189935"/>
    </source>
</evidence>
<proteinExistence type="predicted"/>
<dbReference type="GO" id="GO:0016020">
    <property type="term" value="C:membrane"/>
    <property type="evidence" value="ECO:0007669"/>
    <property type="project" value="GOC"/>
</dbReference>
<dbReference type="GO" id="GO:0008758">
    <property type="term" value="F:UDP-2,3-diacylglucosamine hydrolase activity"/>
    <property type="evidence" value="ECO:0007669"/>
    <property type="project" value="TreeGrafter"/>
</dbReference>
<dbReference type="PANTHER" id="PTHR31302:SF31">
    <property type="entry name" value="PHOSPHODIESTERASE YAEI"/>
    <property type="match status" value="1"/>
</dbReference>
<feature type="domain" description="Calcineurin-like phosphoesterase" evidence="3">
    <location>
        <begin position="52"/>
        <end position="241"/>
    </location>
</feature>
<dbReference type="InterPro" id="IPR029052">
    <property type="entry name" value="Metallo-depent_PP-like"/>
</dbReference>
<evidence type="ECO:0000256" key="1">
    <source>
        <dbReference type="ARBA" id="ARBA00022723"/>
    </source>
</evidence>
<dbReference type="CDD" id="cd07385">
    <property type="entry name" value="MPP_YkuE_C"/>
    <property type="match status" value="1"/>
</dbReference>
<dbReference type="Pfam" id="PF00149">
    <property type="entry name" value="Metallophos"/>
    <property type="match status" value="1"/>
</dbReference>
<evidence type="ECO:0000259" key="3">
    <source>
        <dbReference type="Pfam" id="PF00149"/>
    </source>
</evidence>
<protein>
    <recommendedName>
        <fullName evidence="3">Calcineurin-like phosphoesterase domain-containing protein</fullName>
    </recommendedName>
</protein>
<dbReference type="InterPro" id="IPR051158">
    <property type="entry name" value="Metallophosphoesterase_sf"/>
</dbReference>
<dbReference type="Gene3D" id="3.60.21.10">
    <property type="match status" value="1"/>
</dbReference>
<keyword evidence="2" id="KW-0378">Hydrolase</keyword>
<dbReference type="GO" id="GO:0009245">
    <property type="term" value="P:lipid A biosynthetic process"/>
    <property type="evidence" value="ECO:0007669"/>
    <property type="project" value="TreeGrafter"/>
</dbReference>
<evidence type="ECO:0000313" key="4">
    <source>
        <dbReference type="EMBL" id="SHK23342.1"/>
    </source>
</evidence>
<dbReference type="Proteomes" id="UP000189935">
    <property type="component" value="Chromosome I"/>
</dbReference>
<keyword evidence="1" id="KW-0479">Metal-binding</keyword>
<dbReference type="SUPFAM" id="SSF56300">
    <property type="entry name" value="Metallo-dependent phosphatases"/>
    <property type="match status" value="1"/>
</dbReference>
<dbReference type="OrthoDB" id="9780884at2"/>
<dbReference type="InterPro" id="IPR004843">
    <property type="entry name" value="Calcineurin-like_PHP"/>
</dbReference>
<dbReference type="EMBL" id="LT670844">
    <property type="protein sequence ID" value="SHK23342.1"/>
    <property type="molecule type" value="Genomic_DNA"/>
</dbReference>
<gene>
    <name evidence="4" type="ORF">SAMN05444159_2777</name>
</gene>
<name>A0A1M6QST4_9BRAD</name>
<accession>A0A1M6QST4</accession>
<reference evidence="4 5" key="1">
    <citation type="submission" date="2016-11" db="EMBL/GenBank/DDBJ databases">
        <authorList>
            <person name="Jaros S."/>
            <person name="Januszkiewicz K."/>
            <person name="Wedrychowicz H."/>
        </authorList>
    </citation>
    <scope>NUCLEOTIDE SEQUENCE [LARGE SCALE GENOMIC DNA]</scope>
    <source>
        <strain evidence="4 5">GAS499</strain>
    </source>
</reference>
<dbReference type="PANTHER" id="PTHR31302">
    <property type="entry name" value="TRANSMEMBRANE PROTEIN WITH METALLOPHOSPHOESTERASE DOMAIN-RELATED"/>
    <property type="match status" value="1"/>
</dbReference>
<evidence type="ECO:0000256" key="2">
    <source>
        <dbReference type="ARBA" id="ARBA00022801"/>
    </source>
</evidence>
<dbReference type="AlphaFoldDB" id="A0A1M6QST4"/>
<organism evidence="4 5">
    <name type="scientific">Bradyrhizobium lablabi</name>
    <dbReference type="NCBI Taxonomy" id="722472"/>
    <lineage>
        <taxon>Bacteria</taxon>
        <taxon>Pseudomonadati</taxon>
        <taxon>Pseudomonadota</taxon>
        <taxon>Alphaproteobacteria</taxon>
        <taxon>Hyphomicrobiales</taxon>
        <taxon>Nitrobacteraceae</taxon>
        <taxon>Bradyrhizobium</taxon>
    </lineage>
</organism>
<dbReference type="GO" id="GO:0046872">
    <property type="term" value="F:metal ion binding"/>
    <property type="evidence" value="ECO:0007669"/>
    <property type="project" value="UniProtKB-KW"/>
</dbReference>